<reference evidence="3" key="2">
    <citation type="submission" date="2025-08" db="UniProtKB">
        <authorList>
            <consortium name="RefSeq"/>
        </authorList>
    </citation>
    <scope>IDENTIFICATION</scope>
    <source>
        <tissue evidence="3">Etiolated seedlings</tissue>
    </source>
</reference>
<evidence type="ECO:0000313" key="3">
    <source>
        <dbReference type="RefSeq" id="XP_004497877.1"/>
    </source>
</evidence>
<keyword evidence="2" id="KW-1185">Reference proteome</keyword>
<dbReference type="GeneID" id="101509517"/>
<evidence type="ECO:0000256" key="1">
    <source>
        <dbReference type="SAM" id="Coils"/>
    </source>
</evidence>
<gene>
    <name evidence="3" type="primary">LOC101509517</name>
</gene>
<sequence length="293" mass="33289">MFSKSSPSFSLFKCVTMLVKDMSGKEMREFHGKSRRMADLIRSFPQKALTNNSPATPFLNVEAKRPRLEVSSSPPVQVRGSSQPSLSGVDEMWTSFYTQINGSGGGDGDATSIWDDHFPFGELIEKHFRMEKYHEKVKELELESALQTSLADCFRTTFLLRVIGRKFGDMEKEKKTYVGEITELKKKLSESEKNMAQMTSLKDELNKLKKTLEESNLEKSQLVAREKDLMEENSKIRLKSLIKEDANKITIEKLKAEIEELKGEISLQYKAGYGAGYDKAVKQVVFFASQLKP</sequence>
<organism evidence="2 3">
    <name type="scientific">Cicer arietinum</name>
    <name type="common">Chickpea</name>
    <name type="synonym">Garbanzo</name>
    <dbReference type="NCBI Taxonomy" id="3827"/>
    <lineage>
        <taxon>Eukaryota</taxon>
        <taxon>Viridiplantae</taxon>
        <taxon>Streptophyta</taxon>
        <taxon>Embryophyta</taxon>
        <taxon>Tracheophyta</taxon>
        <taxon>Spermatophyta</taxon>
        <taxon>Magnoliopsida</taxon>
        <taxon>eudicotyledons</taxon>
        <taxon>Gunneridae</taxon>
        <taxon>Pentapetalae</taxon>
        <taxon>rosids</taxon>
        <taxon>fabids</taxon>
        <taxon>Fabales</taxon>
        <taxon>Fabaceae</taxon>
        <taxon>Papilionoideae</taxon>
        <taxon>50 kb inversion clade</taxon>
        <taxon>NPAAA clade</taxon>
        <taxon>Hologalegina</taxon>
        <taxon>IRL clade</taxon>
        <taxon>Cicereae</taxon>
        <taxon>Cicer</taxon>
    </lineage>
</organism>
<protein>
    <submittedName>
        <fullName evidence="3">Uncharacterized protein LOC101509517 isoform X1</fullName>
    </submittedName>
</protein>
<accession>A0A1S2Y3E1</accession>
<keyword evidence="1" id="KW-0175">Coiled coil</keyword>
<dbReference type="PaxDb" id="3827-XP_004497877.1"/>
<proteinExistence type="predicted"/>
<reference evidence="2" key="1">
    <citation type="journal article" date="2013" name="Nat. Biotechnol.">
        <title>Draft genome sequence of chickpea (Cicer arietinum) provides a resource for trait improvement.</title>
        <authorList>
            <person name="Varshney R.K."/>
            <person name="Song C."/>
            <person name="Saxena R.K."/>
            <person name="Azam S."/>
            <person name="Yu S."/>
            <person name="Sharpe A.G."/>
            <person name="Cannon S."/>
            <person name="Baek J."/>
            <person name="Rosen B.D."/>
            <person name="Tar'an B."/>
            <person name="Millan T."/>
            <person name="Zhang X."/>
            <person name="Ramsay L.D."/>
            <person name="Iwata A."/>
            <person name="Wang Y."/>
            <person name="Nelson W."/>
            <person name="Farmer A.D."/>
            <person name="Gaur P.M."/>
            <person name="Soderlund C."/>
            <person name="Penmetsa R.V."/>
            <person name="Xu C."/>
            <person name="Bharti A.K."/>
            <person name="He W."/>
            <person name="Winter P."/>
            <person name="Zhao S."/>
            <person name="Hane J.K."/>
            <person name="Carrasquilla-Garcia N."/>
            <person name="Condie J.A."/>
            <person name="Upadhyaya H.D."/>
            <person name="Luo M.C."/>
            <person name="Thudi M."/>
            <person name="Gowda C.L."/>
            <person name="Singh N.P."/>
            <person name="Lichtenzveig J."/>
            <person name="Gali K.K."/>
            <person name="Rubio J."/>
            <person name="Nadarajan N."/>
            <person name="Dolezel J."/>
            <person name="Bansal K.C."/>
            <person name="Xu X."/>
            <person name="Edwards D."/>
            <person name="Zhang G."/>
            <person name="Kahl G."/>
            <person name="Gil J."/>
            <person name="Singh K.B."/>
            <person name="Datta S.K."/>
            <person name="Jackson S.A."/>
            <person name="Wang J."/>
            <person name="Cook D.R."/>
        </authorList>
    </citation>
    <scope>NUCLEOTIDE SEQUENCE [LARGE SCALE GENOMIC DNA]</scope>
    <source>
        <strain evidence="2">cv. CDC Frontier</strain>
    </source>
</reference>
<dbReference type="KEGG" id="cam:101509517"/>
<dbReference type="RefSeq" id="XP_004497877.1">
    <property type="nucleotide sequence ID" value="XM_004497820.3"/>
</dbReference>
<evidence type="ECO:0000313" key="2">
    <source>
        <dbReference type="Proteomes" id="UP000087171"/>
    </source>
</evidence>
<dbReference type="AlphaFoldDB" id="A0A1S2Y3E1"/>
<dbReference type="Proteomes" id="UP000087171">
    <property type="component" value="Chromosome Ca4"/>
</dbReference>
<name>A0A1S2Y3E1_CICAR</name>
<dbReference type="OrthoDB" id="1406718at2759"/>
<feature type="coiled-coil region" evidence="1">
    <location>
        <begin position="174"/>
        <end position="271"/>
    </location>
</feature>